<dbReference type="Gene3D" id="3.40.50.300">
    <property type="entry name" value="P-loop containing nucleotide triphosphate hydrolases"/>
    <property type="match status" value="1"/>
</dbReference>
<dbReference type="GO" id="GO:0016020">
    <property type="term" value="C:membrane"/>
    <property type="evidence" value="ECO:0007669"/>
    <property type="project" value="InterPro"/>
</dbReference>
<sequence>MIISHKYKYIFIKPKKVAGTSVEVSLAKHLGKTDVWPPLTRYSESHDKDKYTISPQNYKGYYDHLSPLEIKEKTGKKIWSEYFKFTVVRNPWDLVVSSYFWEVNKRVSLTDYLSVLNFKALKDYARDPQKLFLTRPKSFRSFVENLPKAYINTDFYFYPNGKPVENFYIRFENLEKDFKRVCKKLKIPYVKLLSLKSKTRKTKNYAGFYDKRIREIVADIFKKEIKYFNYRF</sequence>
<evidence type="ECO:0000313" key="1">
    <source>
        <dbReference type="EMBL" id="KKU10932.1"/>
    </source>
</evidence>
<dbReference type="Proteomes" id="UP000034329">
    <property type="component" value="Unassembled WGS sequence"/>
</dbReference>
<dbReference type="GO" id="GO:0008146">
    <property type="term" value="F:sulfotransferase activity"/>
    <property type="evidence" value="ECO:0007669"/>
    <property type="project" value="InterPro"/>
</dbReference>
<gene>
    <name evidence="1" type="ORF">UX13_C0001G0023</name>
</gene>
<evidence type="ECO:0008006" key="3">
    <source>
        <dbReference type="Google" id="ProtNLM"/>
    </source>
</evidence>
<protein>
    <recommendedName>
        <fullName evidence="3">Sulfotransferase family protein</fullName>
    </recommendedName>
</protein>
<dbReference type="InterPro" id="IPR005331">
    <property type="entry name" value="Sulfotransferase"/>
</dbReference>
<proteinExistence type="predicted"/>
<dbReference type="PATRIC" id="fig|1618581.3.peg.20"/>
<dbReference type="AlphaFoldDB" id="A0A0G1MS05"/>
<evidence type="ECO:0000313" key="2">
    <source>
        <dbReference type="Proteomes" id="UP000034329"/>
    </source>
</evidence>
<dbReference type="SUPFAM" id="SSF52540">
    <property type="entry name" value="P-loop containing nucleoside triphosphate hydrolases"/>
    <property type="match status" value="1"/>
</dbReference>
<accession>A0A0G1MS05</accession>
<comment type="caution">
    <text evidence="1">The sequence shown here is derived from an EMBL/GenBank/DDBJ whole genome shotgun (WGS) entry which is preliminary data.</text>
</comment>
<dbReference type="Pfam" id="PF03567">
    <property type="entry name" value="Sulfotransfer_2"/>
    <property type="match status" value="1"/>
</dbReference>
<dbReference type="EMBL" id="LCLA01000001">
    <property type="protein sequence ID" value="KKU10932.1"/>
    <property type="molecule type" value="Genomic_DNA"/>
</dbReference>
<dbReference type="InterPro" id="IPR027417">
    <property type="entry name" value="P-loop_NTPase"/>
</dbReference>
<organism evidence="1 2">
    <name type="scientific">Candidatus Woesebacteria bacterium GW2011_GWB1_45_5</name>
    <dbReference type="NCBI Taxonomy" id="1618581"/>
    <lineage>
        <taxon>Bacteria</taxon>
        <taxon>Candidatus Woeseibacteriota</taxon>
    </lineage>
</organism>
<name>A0A0G1MS05_9BACT</name>
<reference evidence="1 2" key="1">
    <citation type="journal article" date="2015" name="Nature">
        <title>rRNA introns, odd ribosomes, and small enigmatic genomes across a large radiation of phyla.</title>
        <authorList>
            <person name="Brown C.T."/>
            <person name="Hug L.A."/>
            <person name="Thomas B.C."/>
            <person name="Sharon I."/>
            <person name="Castelle C.J."/>
            <person name="Singh A."/>
            <person name="Wilkins M.J."/>
            <person name="Williams K.H."/>
            <person name="Banfield J.F."/>
        </authorList>
    </citation>
    <scope>NUCLEOTIDE SEQUENCE [LARGE SCALE GENOMIC DNA]</scope>
</reference>